<dbReference type="Pfam" id="PF03732">
    <property type="entry name" value="Retrotrans_gag"/>
    <property type="match status" value="1"/>
</dbReference>
<dbReference type="PROSITE" id="PS00141">
    <property type="entry name" value="ASP_PROTEASE"/>
    <property type="match status" value="1"/>
</dbReference>
<dbReference type="Proteomes" id="UP001162164">
    <property type="component" value="Unassembled WGS sequence"/>
</dbReference>
<keyword evidence="5" id="KW-0255">Endonuclease</keyword>
<evidence type="ECO:0000259" key="10">
    <source>
        <dbReference type="PROSITE" id="PS50994"/>
    </source>
</evidence>
<name>A0ABQ9IU08_9CUCU</name>
<evidence type="ECO:0000256" key="8">
    <source>
        <dbReference type="PROSITE-ProRule" id="PRU00047"/>
    </source>
</evidence>
<keyword evidence="6" id="KW-0378">Hydrolase</keyword>
<dbReference type="EC" id="2.7.7.49" evidence="1"/>
<dbReference type="InterPro" id="IPR018061">
    <property type="entry name" value="Retropepsins"/>
</dbReference>
<keyword evidence="8" id="KW-0862">Zinc</keyword>
<dbReference type="InterPro" id="IPR001969">
    <property type="entry name" value="Aspartic_peptidase_AS"/>
</dbReference>
<dbReference type="InterPro" id="IPR021109">
    <property type="entry name" value="Peptidase_aspartic_dom_sf"/>
</dbReference>
<dbReference type="SUPFAM" id="SSF50630">
    <property type="entry name" value="Acid proteases"/>
    <property type="match status" value="1"/>
</dbReference>
<keyword evidence="8" id="KW-0479">Metal-binding</keyword>
<keyword evidence="8" id="KW-0863">Zinc-finger</keyword>
<dbReference type="PROSITE" id="PS50158">
    <property type="entry name" value="ZF_CCHC"/>
    <property type="match status" value="1"/>
</dbReference>
<evidence type="ECO:0000256" key="2">
    <source>
        <dbReference type="ARBA" id="ARBA00022679"/>
    </source>
</evidence>
<keyword evidence="4" id="KW-0540">Nuclease</keyword>
<evidence type="ECO:0000259" key="9">
    <source>
        <dbReference type="PROSITE" id="PS50158"/>
    </source>
</evidence>
<keyword evidence="12" id="KW-1185">Reference proteome</keyword>
<dbReference type="InterPro" id="IPR001878">
    <property type="entry name" value="Znf_CCHC"/>
</dbReference>
<dbReference type="SUPFAM" id="SSF53098">
    <property type="entry name" value="Ribonuclease H-like"/>
    <property type="match status" value="1"/>
</dbReference>
<dbReference type="Gene3D" id="3.30.420.10">
    <property type="entry name" value="Ribonuclease H-like superfamily/Ribonuclease H"/>
    <property type="match status" value="1"/>
</dbReference>
<dbReference type="Pfam" id="PF17921">
    <property type="entry name" value="Integrase_H2C2"/>
    <property type="match status" value="1"/>
</dbReference>
<feature type="domain" description="Integrase catalytic" evidence="10">
    <location>
        <begin position="693"/>
        <end position="768"/>
    </location>
</feature>
<dbReference type="Gene3D" id="1.10.340.70">
    <property type="match status" value="1"/>
</dbReference>
<protein>
    <recommendedName>
        <fullName evidence="1">RNA-directed DNA polymerase</fullName>
        <ecNumber evidence="1">2.7.7.49</ecNumber>
    </recommendedName>
</protein>
<accession>A0ABQ9IU08</accession>
<evidence type="ECO:0000256" key="7">
    <source>
        <dbReference type="ARBA" id="ARBA00022918"/>
    </source>
</evidence>
<gene>
    <name evidence="11" type="ORF">NQ317_010381</name>
</gene>
<reference evidence="11" key="1">
    <citation type="journal article" date="2023" name="Insect Mol. Biol.">
        <title>Genome sequencing provides insights into the evolution of gene families encoding plant cell wall-degrading enzymes in longhorned beetles.</title>
        <authorList>
            <person name="Shin N.R."/>
            <person name="Okamura Y."/>
            <person name="Kirsch R."/>
            <person name="Pauchet Y."/>
        </authorList>
    </citation>
    <scope>NUCLEOTIDE SEQUENCE</scope>
    <source>
        <strain evidence="11">MMC_N1</strain>
    </source>
</reference>
<dbReference type="PROSITE" id="PS50994">
    <property type="entry name" value="INTEGRASE"/>
    <property type="match status" value="1"/>
</dbReference>
<evidence type="ECO:0000313" key="12">
    <source>
        <dbReference type="Proteomes" id="UP001162164"/>
    </source>
</evidence>
<dbReference type="InterPro" id="IPR050951">
    <property type="entry name" value="Retrovirus_Pol_polyprotein"/>
</dbReference>
<sequence length="964" mass="109672">MSRKLQVNRLDKDELSYELTVRGIATGTCEEMRRRLSQALQLEKSGDSLKYPEYPYTFEEDHEVVNKKLQDLTKMLDGFSQGRGSNEALKIRTKFNHVLGRLDNLVCDTVEKQKTKSEVLAATLTLMDTFDNKVCEYGKGKGTNVPPSLLYMEEQTEPSTFREDIGRASTSSSLDGVQPAGAARGNQCADGGAANKMIPPHKWNIQRFSGDKKSGISVSAFFEQVEELRVARSVSKETLLNSGIDLFSDRAYQFYKDCRGRVTSWNELVNEFRQEYLSASYDDELFEELQRRTQHSSESIGVYLAIMSSYFGRLRCVISEDTKLKIILRNLHPYYLERLSEPMPSTLAELRSSCRSMEARRDMMKNYVEPPTRRSNALEKDLAYIDISEDLSAIETSSQEARDQVKTKVIICYRCSQQGHKANECNSKKITWKRKSTLLDGRSKCVESRYSTNIQPVLDFIIDHAENDERPYLRVSVMGKSLLGLLDSGASSTIIGGKGWSLVKDLGLVLNNRRKIKCTVANGQQVESAGECEIPFCVRDKVKLIKVLVVPEVPHTLILGTDFWRNMGIVPDLRHNEWYFSDQPICLDVVDHIRTEGRLFKYVKPKYTDLSDGSDCWKQVVPKELRSKVISETHDPPLAGHMGIYKTFNRVAEKYYWPKMRYDVANYVRHCSTCAAYKPDLGGPKGLMTVPPRASFPWEIISSDLMGPFPRSNRGHQYILVVSDLFSKFSLVFPLRSSSADMVAKRIEEEVFLMFGVPRLLICDNGPQRPEVEGNDENRPEKDRQEGFNKLFLDVRKRLDMAAKKSERTYNLRRRNEQFLVDQPVWRRNFALSNAANFFTSKLAPKFVGPFYISKCLSPWTYELRDKNGISKGVWNAKDLKSASAFHFGRVYSLLEQVPGSLGPRPVIFFPSPATRVSWCSLSCWQSLSAKEGDRRISPTQGQFGTSQPSTGPLQRGVTQVLYC</sequence>
<feature type="domain" description="CCHC-type" evidence="9">
    <location>
        <begin position="412"/>
        <end position="425"/>
    </location>
</feature>
<dbReference type="InterPro" id="IPR036397">
    <property type="entry name" value="RNaseH_sf"/>
</dbReference>
<organism evidence="11 12">
    <name type="scientific">Molorchus minor</name>
    <dbReference type="NCBI Taxonomy" id="1323400"/>
    <lineage>
        <taxon>Eukaryota</taxon>
        <taxon>Metazoa</taxon>
        <taxon>Ecdysozoa</taxon>
        <taxon>Arthropoda</taxon>
        <taxon>Hexapoda</taxon>
        <taxon>Insecta</taxon>
        <taxon>Pterygota</taxon>
        <taxon>Neoptera</taxon>
        <taxon>Endopterygota</taxon>
        <taxon>Coleoptera</taxon>
        <taxon>Polyphaga</taxon>
        <taxon>Cucujiformia</taxon>
        <taxon>Chrysomeloidea</taxon>
        <taxon>Cerambycidae</taxon>
        <taxon>Lamiinae</taxon>
        <taxon>Monochamini</taxon>
        <taxon>Molorchus</taxon>
    </lineage>
</organism>
<dbReference type="Pfam" id="PF00077">
    <property type="entry name" value="RVP"/>
    <property type="match status" value="1"/>
</dbReference>
<evidence type="ECO:0000313" key="11">
    <source>
        <dbReference type="EMBL" id="KAJ8965742.1"/>
    </source>
</evidence>
<evidence type="ECO:0000256" key="3">
    <source>
        <dbReference type="ARBA" id="ARBA00022695"/>
    </source>
</evidence>
<dbReference type="PANTHER" id="PTHR37984:SF5">
    <property type="entry name" value="PROTEIN NYNRIN-LIKE"/>
    <property type="match status" value="1"/>
</dbReference>
<evidence type="ECO:0000256" key="1">
    <source>
        <dbReference type="ARBA" id="ARBA00012493"/>
    </source>
</evidence>
<dbReference type="EMBL" id="JAPWTJ010002543">
    <property type="protein sequence ID" value="KAJ8965742.1"/>
    <property type="molecule type" value="Genomic_DNA"/>
</dbReference>
<keyword evidence="7" id="KW-0695">RNA-directed DNA polymerase</keyword>
<proteinExistence type="predicted"/>
<dbReference type="InterPro" id="IPR041588">
    <property type="entry name" value="Integrase_H2C2"/>
</dbReference>
<dbReference type="Gene3D" id="2.40.70.10">
    <property type="entry name" value="Acid Proteases"/>
    <property type="match status" value="1"/>
</dbReference>
<keyword evidence="3" id="KW-0548">Nucleotidyltransferase</keyword>
<evidence type="ECO:0000256" key="6">
    <source>
        <dbReference type="ARBA" id="ARBA00022801"/>
    </source>
</evidence>
<dbReference type="PANTHER" id="PTHR37984">
    <property type="entry name" value="PROTEIN CBG26694"/>
    <property type="match status" value="1"/>
</dbReference>
<dbReference type="CDD" id="cd00303">
    <property type="entry name" value="retropepsin_like"/>
    <property type="match status" value="1"/>
</dbReference>
<dbReference type="InterPro" id="IPR005162">
    <property type="entry name" value="Retrotrans_gag_dom"/>
</dbReference>
<dbReference type="InterPro" id="IPR001584">
    <property type="entry name" value="Integrase_cat-core"/>
</dbReference>
<evidence type="ECO:0000256" key="4">
    <source>
        <dbReference type="ARBA" id="ARBA00022722"/>
    </source>
</evidence>
<dbReference type="InterPro" id="IPR012337">
    <property type="entry name" value="RNaseH-like_sf"/>
</dbReference>
<evidence type="ECO:0000256" key="5">
    <source>
        <dbReference type="ARBA" id="ARBA00022759"/>
    </source>
</evidence>
<keyword evidence="2" id="KW-0808">Transferase</keyword>
<comment type="caution">
    <text evidence="11">The sequence shown here is derived from an EMBL/GenBank/DDBJ whole genome shotgun (WGS) entry which is preliminary data.</text>
</comment>